<evidence type="ECO:0000313" key="1">
    <source>
        <dbReference type="EMBL" id="ARI80069.1"/>
    </source>
</evidence>
<evidence type="ECO:0000313" key="4">
    <source>
        <dbReference type="Proteomes" id="UP000192439"/>
    </source>
</evidence>
<dbReference type="EMBL" id="CP020771">
    <property type="protein sequence ID" value="ARI80069.1"/>
    <property type="molecule type" value="Genomic_DNA"/>
</dbReference>
<reference evidence="1 4" key="1">
    <citation type="journal article" date="2018" name="Harmful Algae">
        <title>The highly heterogeneous methylated genomes and diverse restriction-modification systems of bloom-forming Microcystis.</title>
        <authorList>
            <person name="Zhao L."/>
            <person name="Song Y."/>
            <person name="Li L."/>
            <person name="Gan N."/>
            <person name="Brand J.J."/>
            <person name="Song L."/>
        </authorList>
    </citation>
    <scope>NUCLEOTIDE SEQUENCE [LARGE SCALE GENOMIC DNA]</scope>
    <source>
        <strain evidence="1 4">PCC 7806SL</strain>
    </source>
</reference>
<protein>
    <submittedName>
        <fullName evidence="1">Uncharacterized protein</fullName>
    </submittedName>
</protein>
<gene>
    <name evidence="1" type="ORF">BH695_0788</name>
    <name evidence="2" type="ORF">BH695_1045</name>
    <name evidence="3" type="ORF">BH695_1987</name>
</gene>
<dbReference type="EMBL" id="CP020771">
    <property type="protein sequence ID" value="ARI80326.1"/>
    <property type="molecule type" value="Genomic_DNA"/>
</dbReference>
<dbReference type="AlphaFoldDB" id="A0AB33BPQ4"/>
<proteinExistence type="predicted"/>
<organism evidence="1 4">
    <name type="scientific">Microcystis aeruginosa PCC 7806SL</name>
    <dbReference type="NCBI Taxonomy" id="1903187"/>
    <lineage>
        <taxon>Bacteria</taxon>
        <taxon>Bacillati</taxon>
        <taxon>Cyanobacteriota</taxon>
        <taxon>Cyanophyceae</taxon>
        <taxon>Oscillatoriophycideae</taxon>
        <taxon>Chroococcales</taxon>
        <taxon>Microcystaceae</taxon>
        <taxon>Microcystis</taxon>
    </lineage>
</organism>
<sequence>MTPEQQQELNQHIQAIAKILHQEAEAEKIQTLEGIETTIREQTLKYITPKLGFFLSQKPQELKPGDREK</sequence>
<dbReference type="Proteomes" id="UP000192439">
    <property type="component" value="Chromosome"/>
</dbReference>
<accession>A0AB33BPQ4</accession>
<keyword evidence="4" id="KW-1185">Reference proteome</keyword>
<name>A0AB33BPQ4_MICA7</name>
<dbReference type="EMBL" id="CP020771">
    <property type="protein sequence ID" value="ARI81268.1"/>
    <property type="molecule type" value="Genomic_DNA"/>
</dbReference>
<evidence type="ECO:0000313" key="3">
    <source>
        <dbReference type="EMBL" id="ARI81268.1"/>
    </source>
</evidence>
<evidence type="ECO:0000313" key="2">
    <source>
        <dbReference type="EMBL" id="ARI80326.1"/>
    </source>
</evidence>